<organism evidence="5">
    <name type="scientific">Micromonas pusilla</name>
    <name type="common">Picoplanktonic green alga</name>
    <name type="synonym">Chromulina pusilla</name>
    <dbReference type="NCBI Taxonomy" id="38833"/>
    <lineage>
        <taxon>Eukaryota</taxon>
        <taxon>Viridiplantae</taxon>
        <taxon>Chlorophyta</taxon>
        <taxon>Mamiellophyceae</taxon>
        <taxon>Mamiellales</taxon>
        <taxon>Mamiellaceae</taxon>
        <taxon>Micromonas</taxon>
    </lineage>
</organism>
<comment type="similarity">
    <text evidence="1">Belongs to the RRM CPSF6/7 family.</text>
</comment>
<feature type="region of interest" description="Disordered" evidence="3">
    <location>
        <begin position="211"/>
        <end position="232"/>
    </location>
</feature>
<dbReference type="InterPro" id="IPR035979">
    <property type="entry name" value="RBD_domain_sf"/>
</dbReference>
<dbReference type="InterPro" id="IPR012677">
    <property type="entry name" value="Nucleotide-bd_a/b_plait_sf"/>
</dbReference>
<dbReference type="GO" id="GO:0006397">
    <property type="term" value="P:mRNA processing"/>
    <property type="evidence" value="ECO:0007669"/>
    <property type="project" value="UniProtKB-KW"/>
</dbReference>
<dbReference type="PROSITE" id="PS50102">
    <property type="entry name" value="RRM"/>
    <property type="match status" value="1"/>
</dbReference>
<protein>
    <recommendedName>
        <fullName evidence="4">RRM domain-containing protein</fullName>
    </recommendedName>
</protein>
<dbReference type="EMBL" id="HBEN01009612">
    <property type="protein sequence ID" value="CAD8443527.1"/>
    <property type="molecule type" value="Transcribed_RNA"/>
</dbReference>
<accession>A0A7S0D743</accession>
<evidence type="ECO:0000259" key="4">
    <source>
        <dbReference type="PROSITE" id="PS50102"/>
    </source>
</evidence>
<dbReference type="Gene3D" id="3.30.70.330">
    <property type="match status" value="1"/>
</dbReference>
<feature type="compositionally biased region" description="Gly residues" evidence="3">
    <location>
        <begin position="212"/>
        <end position="223"/>
    </location>
</feature>
<evidence type="ECO:0000256" key="3">
    <source>
        <dbReference type="SAM" id="MobiDB-lite"/>
    </source>
</evidence>
<dbReference type="AlphaFoldDB" id="A0A7S0D743"/>
<reference evidence="5" key="1">
    <citation type="submission" date="2021-01" db="EMBL/GenBank/DDBJ databases">
        <authorList>
            <person name="Corre E."/>
            <person name="Pelletier E."/>
            <person name="Niang G."/>
            <person name="Scheremetjew M."/>
            <person name="Finn R."/>
            <person name="Kale V."/>
            <person name="Holt S."/>
            <person name="Cochrane G."/>
            <person name="Meng A."/>
            <person name="Brown T."/>
            <person name="Cohen L."/>
        </authorList>
    </citation>
    <scope>NUCLEOTIDE SEQUENCE</scope>
    <source>
        <strain evidence="5">CCAC1681</strain>
    </source>
</reference>
<feature type="compositionally biased region" description="Acidic residues" evidence="3">
    <location>
        <begin position="1"/>
        <end position="19"/>
    </location>
</feature>
<dbReference type="SUPFAM" id="SSF54928">
    <property type="entry name" value="RNA-binding domain, RBD"/>
    <property type="match status" value="1"/>
</dbReference>
<dbReference type="SMART" id="SM00360">
    <property type="entry name" value="RRM"/>
    <property type="match status" value="1"/>
</dbReference>
<gene>
    <name evidence="5" type="ORF">MSP1401_LOCUS7965</name>
</gene>
<dbReference type="PANTHER" id="PTHR23204">
    <property type="entry name" value="CLEAVAGE AND POLYADENYLATION SPECIFIC FACTOR"/>
    <property type="match status" value="1"/>
</dbReference>
<dbReference type="Pfam" id="PF00076">
    <property type="entry name" value="RRM_1"/>
    <property type="match status" value="1"/>
</dbReference>
<evidence type="ECO:0000313" key="5">
    <source>
        <dbReference type="EMBL" id="CAD8443527.1"/>
    </source>
</evidence>
<dbReference type="GO" id="GO:0005634">
    <property type="term" value="C:nucleus"/>
    <property type="evidence" value="ECO:0007669"/>
    <property type="project" value="UniProtKB-SubCell"/>
</dbReference>
<dbReference type="InterPro" id="IPR034772">
    <property type="entry name" value="CPSF6/7"/>
</dbReference>
<feature type="region of interest" description="Disordered" evidence="3">
    <location>
        <begin position="1"/>
        <end position="51"/>
    </location>
</feature>
<keyword evidence="2" id="KW-0694">RNA-binding</keyword>
<evidence type="ECO:0000256" key="2">
    <source>
        <dbReference type="PROSITE-ProRule" id="PRU00176"/>
    </source>
</evidence>
<proteinExistence type="inferred from homology"/>
<dbReference type="InterPro" id="IPR000504">
    <property type="entry name" value="RRM_dom"/>
</dbReference>
<evidence type="ECO:0000256" key="1">
    <source>
        <dbReference type="ARBA" id="ARBA00006265"/>
    </source>
</evidence>
<sequence>MGDADEDELLYDDVDDDQGTEPAPETAAAPSGGNASAEAPARSAPATEAPAADAPTAVYVSGLTWWTTDVEVETYCSEYGKVREVTFFAEKSNGKSKGTACVEFEDAAAAKACHDKLIYKRIHGRDLAVKYVPVAAAKTAGASPPAAAKPPDTAWKGPVPGQGYGGAPMNPQMMQQQQMMMMQRQQMMMMQQQMMKGGMGAAMGNMNRMGAPGMGGDAGGKDGGAAKRPRQH</sequence>
<dbReference type="GO" id="GO:0003723">
    <property type="term" value="F:RNA binding"/>
    <property type="evidence" value="ECO:0007669"/>
    <property type="project" value="UniProtKB-UniRule"/>
</dbReference>
<feature type="domain" description="RRM" evidence="4">
    <location>
        <begin position="56"/>
        <end position="134"/>
    </location>
</feature>
<name>A0A7S0D743_MICPS</name>
<feature type="compositionally biased region" description="Low complexity" evidence="3">
    <location>
        <begin position="20"/>
        <end position="51"/>
    </location>
</feature>